<evidence type="ECO:0000313" key="2">
    <source>
        <dbReference type="EMBL" id="KAJ1081779.1"/>
    </source>
</evidence>
<accession>A0AAV7KU04</accession>
<evidence type="ECO:0000256" key="1">
    <source>
        <dbReference type="SAM" id="MobiDB-lite"/>
    </source>
</evidence>
<sequence>MSRSNASDRALRWGDLKMGQDMAELKVWRSKADQKGDCHLPDLNAIKQAGDHAQRDALTILPDLPDLGSYPPGDRHLPDLNAIKQAGDHTQRDTLTLLPDLPDLG</sequence>
<reference evidence="2" key="1">
    <citation type="journal article" date="2022" name="bioRxiv">
        <title>Sequencing and chromosome-scale assembly of the giantPleurodeles waltlgenome.</title>
        <authorList>
            <person name="Brown T."/>
            <person name="Elewa A."/>
            <person name="Iarovenko S."/>
            <person name="Subramanian E."/>
            <person name="Araus A.J."/>
            <person name="Petzold A."/>
            <person name="Susuki M."/>
            <person name="Suzuki K.-i.T."/>
            <person name="Hayashi T."/>
            <person name="Toyoda A."/>
            <person name="Oliveira C."/>
            <person name="Osipova E."/>
            <person name="Leigh N.D."/>
            <person name="Simon A."/>
            <person name="Yun M.H."/>
        </authorList>
    </citation>
    <scope>NUCLEOTIDE SEQUENCE</scope>
    <source>
        <strain evidence="2">20211129_DDA</strain>
        <tissue evidence="2">Liver</tissue>
    </source>
</reference>
<feature type="region of interest" description="Disordered" evidence="1">
    <location>
        <begin position="63"/>
        <end position="105"/>
    </location>
</feature>
<proteinExistence type="predicted"/>
<feature type="compositionally biased region" description="Low complexity" evidence="1">
    <location>
        <begin position="93"/>
        <end position="105"/>
    </location>
</feature>
<keyword evidence="3" id="KW-1185">Reference proteome</keyword>
<organism evidence="2 3">
    <name type="scientific">Pleurodeles waltl</name>
    <name type="common">Iberian ribbed newt</name>
    <dbReference type="NCBI Taxonomy" id="8319"/>
    <lineage>
        <taxon>Eukaryota</taxon>
        <taxon>Metazoa</taxon>
        <taxon>Chordata</taxon>
        <taxon>Craniata</taxon>
        <taxon>Vertebrata</taxon>
        <taxon>Euteleostomi</taxon>
        <taxon>Amphibia</taxon>
        <taxon>Batrachia</taxon>
        <taxon>Caudata</taxon>
        <taxon>Salamandroidea</taxon>
        <taxon>Salamandridae</taxon>
        <taxon>Pleurodelinae</taxon>
        <taxon>Pleurodeles</taxon>
    </lineage>
</organism>
<name>A0AAV7KU04_PLEWA</name>
<dbReference type="AlphaFoldDB" id="A0AAV7KU04"/>
<comment type="caution">
    <text evidence="2">The sequence shown here is derived from an EMBL/GenBank/DDBJ whole genome shotgun (WGS) entry which is preliminary data.</text>
</comment>
<evidence type="ECO:0000313" key="3">
    <source>
        <dbReference type="Proteomes" id="UP001066276"/>
    </source>
</evidence>
<dbReference type="EMBL" id="JANPWB010000016">
    <property type="protein sequence ID" value="KAJ1081779.1"/>
    <property type="molecule type" value="Genomic_DNA"/>
</dbReference>
<gene>
    <name evidence="2" type="ORF">NDU88_001954</name>
</gene>
<protein>
    <submittedName>
        <fullName evidence="2">Uncharacterized protein</fullName>
    </submittedName>
</protein>
<dbReference type="Proteomes" id="UP001066276">
    <property type="component" value="Chromosome 12"/>
</dbReference>